<dbReference type="GO" id="GO:0016787">
    <property type="term" value="F:hydrolase activity"/>
    <property type="evidence" value="ECO:0007669"/>
    <property type="project" value="InterPro"/>
</dbReference>
<gene>
    <name evidence="2" type="ORF">MYCFIDRAFT_5438</name>
</gene>
<dbReference type="GeneID" id="19340139"/>
<evidence type="ECO:0000259" key="1">
    <source>
        <dbReference type="Pfam" id="PF00149"/>
    </source>
</evidence>
<dbReference type="OrthoDB" id="630188at2759"/>
<dbReference type="InterPro" id="IPR051693">
    <property type="entry name" value="UPF0046_metallophosphoest"/>
</dbReference>
<dbReference type="AlphaFoldDB" id="N1Q5Q4"/>
<dbReference type="CDD" id="cd07379">
    <property type="entry name" value="MPP_239FB"/>
    <property type="match status" value="1"/>
</dbReference>
<dbReference type="InterPro" id="IPR004843">
    <property type="entry name" value="Calcineurin-like_PHP"/>
</dbReference>
<dbReference type="InterPro" id="IPR029052">
    <property type="entry name" value="Metallo-depent_PP-like"/>
</dbReference>
<dbReference type="Pfam" id="PF00149">
    <property type="entry name" value="Metallophos"/>
    <property type="match status" value="1"/>
</dbReference>
<name>N1Q5Q4_PSEFD</name>
<accession>N1Q5Q4</accession>
<keyword evidence="3" id="KW-1185">Reference proteome</keyword>
<evidence type="ECO:0000313" key="2">
    <source>
        <dbReference type="EMBL" id="EME87269.1"/>
    </source>
</evidence>
<sequence length="250" mass="26906">ISKKLRIVCISDTHNAAPGQGFVLPKGDILIHAGDLTNQGSLSELQKAVSWISKADFAVKIVIAGNHDLSLDPNYALKHSTGWAVVPADSDVEACRKLVADGDFVYLQHSAAVVCLPEHNVSLRVFGSPYSPDRGKQNWAFQYSDADAYTMWNDIPPDIDLLITHTPAFGCCDTSAHWTEGGCEGLKRALVSSRPQLHVCGHCHEGRGACVVRWEDAEGECAKTAWEDPGAGNKKMSLLDLTGKAGAALE</sequence>
<dbReference type="RefSeq" id="XP_007919633.1">
    <property type="nucleotide sequence ID" value="XM_007921442.1"/>
</dbReference>
<feature type="domain" description="Calcineurin-like phosphoesterase" evidence="1">
    <location>
        <begin position="5"/>
        <end position="205"/>
    </location>
</feature>
<reference evidence="2 3" key="1">
    <citation type="journal article" date="2012" name="PLoS Pathog.">
        <title>Diverse lifestyles and strategies of plant pathogenesis encoded in the genomes of eighteen Dothideomycetes fungi.</title>
        <authorList>
            <person name="Ohm R.A."/>
            <person name="Feau N."/>
            <person name="Henrissat B."/>
            <person name="Schoch C.L."/>
            <person name="Horwitz B.A."/>
            <person name="Barry K.W."/>
            <person name="Condon B.J."/>
            <person name="Copeland A.C."/>
            <person name="Dhillon B."/>
            <person name="Glaser F."/>
            <person name="Hesse C.N."/>
            <person name="Kosti I."/>
            <person name="LaButti K."/>
            <person name="Lindquist E.A."/>
            <person name="Lucas S."/>
            <person name="Salamov A.A."/>
            <person name="Bradshaw R.E."/>
            <person name="Ciuffetti L."/>
            <person name="Hamelin R.C."/>
            <person name="Kema G.H.J."/>
            <person name="Lawrence C."/>
            <person name="Scott J.A."/>
            <person name="Spatafora J.W."/>
            <person name="Turgeon B.G."/>
            <person name="de Wit P.J.G.M."/>
            <person name="Zhong S."/>
            <person name="Goodwin S.B."/>
            <person name="Grigoriev I.V."/>
        </authorList>
    </citation>
    <scope>NUCLEOTIDE SEQUENCE [LARGE SCALE GENOMIC DNA]</scope>
    <source>
        <strain evidence="2 3">CIRAD86</strain>
    </source>
</reference>
<protein>
    <recommendedName>
        <fullName evidence="1">Calcineurin-like phosphoesterase domain-containing protein</fullName>
    </recommendedName>
</protein>
<evidence type="ECO:0000313" key="3">
    <source>
        <dbReference type="Proteomes" id="UP000016932"/>
    </source>
</evidence>
<dbReference type="Proteomes" id="UP000016932">
    <property type="component" value="Unassembled WGS sequence"/>
</dbReference>
<organism evidence="2 3">
    <name type="scientific">Pseudocercospora fijiensis (strain CIRAD86)</name>
    <name type="common">Black leaf streak disease fungus</name>
    <name type="synonym">Mycosphaerella fijiensis</name>
    <dbReference type="NCBI Taxonomy" id="383855"/>
    <lineage>
        <taxon>Eukaryota</taxon>
        <taxon>Fungi</taxon>
        <taxon>Dikarya</taxon>
        <taxon>Ascomycota</taxon>
        <taxon>Pezizomycotina</taxon>
        <taxon>Dothideomycetes</taxon>
        <taxon>Dothideomycetidae</taxon>
        <taxon>Mycosphaerellales</taxon>
        <taxon>Mycosphaerellaceae</taxon>
        <taxon>Pseudocercospora</taxon>
    </lineage>
</organism>
<dbReference type="PANTHER" id="PTHR12905">
    <property type="entry name" value="METALLOPHOSPHOESTERASE"/>
    <property type="match status" value="1"/>
</dbReference>
<dbReference type="VEuPathDB" id="FungiDB:MYCFIDRAFT_5438"/>
<dbReference type="PANTHER" id="PTHR12905:SF16">
    <property type="entry name" value="SER_THR PROTEIN PHOSPHATASE FAMILY PROTEIN (AFU_ORTHOLOGUE AFUA_1G06000)"/>
    <property type="match status" value="1"/>
</dbReference>
<dbReference type="SUPFAM" id="SSF56300">
    <property type="entry name" value="Metallo-dependent phosphatases"/>
    <property type="match status" value="1"/>
</dbReference>
<dbReference type="EMBL" id="KB446555">
    <property type="protein sequence ID" value="EME87269.1"/>
    <property type="molecule type" value="Genomic_DNA"/>
</dbReference>
<feature type="non-terminal residue" evidence="2">
    <location>
        <position position="250"/>
    </location>
</feature>
<feature type="non-terminal residue" evidence="2">
    <location>
        <position position="1"/>
    </location>
</feature>
<dbReference type="Gene3D" id="3.60.21.10">
    <property type="match status" value="1"/>
</dbReference>
<dbReference type="eggNOG" id="KOG3947">
    <property type="taxonomic scope" value="Eukaryota"/>
</dbReference>
<dbReference type="HOGENOM" id="CLU_041441_0_0_1"/>
<dbReference type="KEGG" id="pfj:MYCFIDRAFT_5438"/>
<proteinExistence type="predicted"/>